<evidence type="ECO:0000256" key="1">
    <source>
        <dbReference type="SAM" id="Phobius"/>
    </source>
</evidence>
<dbReference type="KEGG" id="hra:EI982_14635"/>
<keyword evidence="1" id="KW-1133">Transmembrane helix</keyword>
<evidence type="ECO:0000313" key="2">
    <source>
        <dbReference type="EMBL" id="QGX95932.1"/>
    </source>
</evidence>
<keyword evidence="3" id="KW-1185">Reference proteome</keyword>
<dbReference type="Proteomes" id="UP000428325">
    <property type="component" value="Chromosome"/>
</dbReference>
<name>A0A6B9F8N3_9EURY</name>
<dbReference type="RefSeq" id="WP_157690392.1">
    <property type="nucleotide sequence ID" value="NZ_CP034345.1"/>
</dbReference>
<reference evidence="2 3" key="1">
    <citation type="submission" date="2018-12" db="EMBL/GenBank/DDBJ databases">
        <title>Complete genome sequence of Haloplanus rallus MBLA0036.</title>
        <authorList>
            <person name="Nam Y.-d."/>
            <person name="Kang J."/>
            <person name="Chung W.-H."/>
            <person name="Park Y.S."/>
        </authorList>
    </citation>
    <scope>NUCLEOTIDE SEQUENCE [LARGE SCALE GENOMIC DNA]</scope>
    <source>
        <strain evidence="2 3">MBLA0036</strain>
    </source>
</reference>
<accession>A0A6B9F8N3</accession>
<proteinExistence type="predicted"/>
<dbReference type="GeneID" id="43370806"/>
<feature type="transmembrane region" description="Helical" evidence="1">
    <location>
        <begin position="12"/>
        <end position="33"/>
    </location>
</feature>
<keyword evidence="1" id="KW-0472">Membrane</keyword>
<organism evidence="2 3">
    <name type="scientific">Haloplanus rallus</name>
    <dbReference type="NCBI Taxonomy" id="1816183"/>
    <lineage>
        <taxon>Archaea</taxon>
        <taxon>Methanobacteriati</taxon>
        <taxon>Methanobacteriota</taxon>
        <taxon>Stenosarchaea group</taxon>
        <taxon>Halobacteria</taxon>
        <taxon>Halobacteriales</taxon>
        <taxon>Haloferacaceae</taxon>
        <taxon>Haloplanus</taxon>
    </lineage>
</organism>
<dbReference type="EMBL" id="CP034345">
    <property type="protein sequence ID" value="QGX95932.1"/>
    <property type="molecule type" value="Genomic_DNA"/>
</dbReference>
<protein>
    <submittedName>
        <fullName evidence="2">Uncharacterized protein</fullName>
    </submittedName>
</protein>
<evidence type="ECO:0000313" key="3">
    <source>
        <dbReference type="Proteomes" id="UP000428325"/>
    </source>
</evidence>
<dbReference type="AlphaFoldDB" id="A0A6B9F8N3"/>
<sequence>MDVRARLTPIDVVFIGVAIFILGNLAPPVYTVLSNNAGEMSTGAAYVWQLIFPGMIVTILVVIYVTGVSGA</sequence>
<gene>
    <name evidence="2" type="ORF">EI982_14635</name>
</gene>
<keyword evidence="1" id="KW-0812">Transmembrane</keyword>
<feature type="transmembrane region" description="Helical" evidence="1">
    <location>
        <begin position="45"/>
        <end position="65"/>
    </location>
</feature>